<evidence type="ECO:0000313" key="2">
    <source>
        <dbReference type="Proteomes" id="UP000018888"/>
    </source>
</evidence>
<dbReference type="Proteomes" id="UP000018888">
    <property type="component" value="Unassembled WGS sequence"/>
</dbReference>
<dbReference type="EMBL" id="AUPC02000103">
    <property type="protein sequence ID" value="POG71793.1"/>
    <property type="molecule type" value="Genomic_DNA"/>
</dbReference>
<reference evidence="1 2" key="2">
    <citation type="journal article" date="2018" name="New Phytol.">
        <title>High intraspecific genome diversity in the model arbuscular mycorrhizal symbiont Rhizophagus irregularis.</title>
        <authorList>
            <person name="Chen E.C.H."/>
            <person name="Morin E."/>
            <person name="Beaudet D."/>
            <person name="Noel J."/>
            <person name="Yildirir G."/>
            <person name="Ndikumana S."/>
            <person name="Charron P."/>
            <person name="St-Onge C."/>
            <person name="Giorgi J."/>
            <person name="Kruger M."/>
            <person name="Marton T."/>
            <person name="Ropars J."/>
            <person name="Grigoriev I.V."/>
            <person name="Hainaut M."/>
            <person name="Henrissat B."/>
            <person name="Roux C."/>
            <person name="Martin F."/>
            <person name="Corradi N."/>
        </authorList>
    </citation>
    <scope>NUCLEOTIDE SEQUENCE [LARGE SCALE GENOMIC DNA]</scope>
    <source>
        <strain evidence="1 2">DAOM 197198</strain>
    </source>
</reference>
<proteinExistence type="predicted"/>
<reference evidence="1 2" key="1">
    <citation type="journal article" date="2013" name="Proc. Natl. Acad. Sci. U.S.A.">
        <title>Genome of an arbuscular mycorrhizal fungus provides insight into the oldest plant symbiosis.</title>
        <authorList>
            <person name="Tisserant E."/>
            <person name="Malbreil M."/>
            <person name="Kuo A."/>
            <person name="Kohler A."/>
            <person name="Symeonidi A."/>
            <person name="Balestrini R."/>
            <person name="Charron P."/>
            <person name="Duensing N."/>
            <person name="Frei Dit Frey N."/>
            <person name="Gianinazzi-Pearson V."/>
            <person name="Gilbert L.B."/>
            <person name="Handa Y."/>
            <person name="Herr J.R."/>
            <person name="Hijri M."/>
            <person name="Koul R."/>
            <person name="Kawaguchi M."/>
            <person name="Krajinski F."/>
            <person name="Lammers P.J."/>
            <person name="Masclaux F.G."/>
            <person name="Murat C."/>
            <person name="Morin E."/>
            <person name="Ndikumana S."/>
            <person name="Pagni M."/>
            <person name="Petitpierre D."/>
            <person name="Requena N."/>
            <person name="Rosikiewicz P."/>
            <person name="Riley R."/>
            <person name="Saito K."/>
            <person name="San Clemente H."/>
            <person name="Shapiro H."/>
            <person name="van Tuinen D."/>
            <person name="Becard G."/>
            <person name="Bonfante P."/>
            <person name="Paszkowski U."/>
            <person name="Shachar-Hill Y.Y."/>
            <person name="Tuskan G.A."/>
            <person name="Young P.W."/>
            <person name="Sanders I.R."/>
            <person name="Henrissat B."/>
            <person name="Rensing S.A."/>
            <person name="Grigoriev I.V."/>
            <person name="Corradi N."/>
            <person name="Roux C."/>
            <person name="Martin F."/>
        </authorList>
    </citation>
    <scope>NUCLEOTIDE SEQUENCE [LARGE SCALE GENOMIC DNA]</scope>
    <source>
        <strain evidence="1 2">DAOM 197198</strain>
    </source>
</reference>
<accession>A0A2P4Q2A5</accession>
<protein>
    <submittedName>
        <fullName evidence="1">Uncharacterized protein</fullName>
    </submittedName>
</protein>
<gene>
    <name evidence="1" type="ORF">GLOIN_2v1774336</name>
</gene>
<name>A0A2P4Q2A5_RHIID</name>
<organism evidence="1 2">
    <name type="scientific">Rhizophagus irregularis (strain DAOM 181602 / DAOM 197198 / MUCL 43194)</name>
    <name type="common">Arbuscular mycorrhizal fungus</name>
    <name type="synonym">Glomus intraradices</name>
    <dbReference type="NCBI Taxonomy" id="747089"/>
    <lineage>
        <taxon>Eukaryota</taxon>
        <taxon>Fungi</taxon>
        <taxon>Fungi incertae sedis</taxon>
        <taxon>Mucoromycota</taxon>
        <taxon>Glomeromycotina</taxon>
        <taxon>Glomeromycetes</taxon>
        <taxon>Glomerales</taxon>
        <taxon>Glomeraceae</taxon>
        <taxon>Rhizophagus</taxon>
    </lineage>
</organism>
<comment type="caution">
    <text evidence="1">The sequence shown here is derived from an EMBL/GenBank/DDBJ whole genome shotgun (WGS) entry which is preliminary data.</text>
</comment>
<sequence length="218" mass="25723">MIFYRFNYNKILLFGDFIENHTLYEESSTLLRNLGQVLPSRLEYLCLALSFIKSDLEIFLKNSQNTFIKKLLINNVFLHTSSPRSEDTKSDSNGGIQPVELFFLIDEEPNLLLQRKNKQEIFLGKDNFETYGVEVIEEALKANEFNFDEDSYKIKNLLKELPTYGVLYKREVNEICERNEANLEEILYEAINEYEEILISKDKIDEIELFRDINISFK</sequence>
<keyword evidence="2" id="KW-1185">Reference proteome</keyword>
<evidence type="ECO:0000313" key="1">
    <source>
        <dbReference type="EMBL" id="POG71793.1"/>
    </source>
</evidence>
<dbReference type="AlphaFoldDB" id="A0A2P4Q2A5"/>